<name>X1R825_9ZZZZ</name>
<dbReference type="NCBIfam" id="TIGR02385">
    <property type="entry name" value="RelE_StbE"/>
    <property type="match status" value="1"/>
</dbReference>
<keyword evidence="1" id="KW-1277">Toxin-antitoxin system</keyword>
<protein>
    <recommendedName>
        <fullName evidence="3">Type II toxin-antitoxin system mRNA interferase toxin, RelE/StbE family</fullName>
    </recommendedName>
</protein>
<sequence>MIYKVEFTPQGLDDISKLDKSVVKRIIQKIEWLAKNLDIIIPQLLKGEFKGMYKLVIGDWRVLYTADFKKKIITIHILGHRKDIYKKT</sequence>
<evidence type="ECO:0000256" key="1">
    <source>
        <dbReference type="ARBA" id="ARBA00022649"/>
    </source>
</evidence>
<evidence type="ECO:0008006" key="3">
    <source>
        <dbReference type="Google" id="ProtNLM"/>
    </source>
</evidence>
<dbReference type="PANTHER" id="PTHR35601:SF1">
    <property type="entry name" value="TOXIN RELE"/>
    <property type="match status" value="1"/>
</dbReference>
<gene>
    <name evidence="2" type="ORF">S12H4_22557</name>
</gene>
<dbReference type="PANTHER" id="PTHR35601">
    <property type="entry name" value="TOXIN RELE"/>
    <property type="match status" value="1"/>
</dbReference>
<dbReference type="InterPro" id="IPR035093">
    <property type="entry name" value="RelE/ParE_toxin_dom_sf"/>
</dbReference>
<dbReference type="AlphaFoldDB" id="X1R825"/>
<evidence type="ECO:0000313" key="2">
    <source>
        <dbReference type="EMBL" id="GAI76703.1"/>
    </source>
</evidence>
<dbReference type="Pfam" id="PF05016">
    <property type="entry name" value="ParE_toxin"/>
    <property type="match status" value="1"/>
</dbReference>
<feature type="non-terminal residue" evidence="2">
    <location>
        <position position="88"/>
    </location>
</feature>
<dbReference type="Gene3D" id="3.30.2310.20">
    <property type="entry name" value="RelE-like"/>
    <property type="match status" value="1"/>
</dbReference>
<dbReference type="EMBL" id="BARW01011786">
    <property type="protein sequence ID" value="GAI76703.1"/>
    <property type="molecule type" value="Genomic_DNA"/>
</dbReference>
<comment type="caution">
    <text evidence="2">The sequence shown here is derived from an EMBL/GenBank/DDBJ whole genome shotgun (WGS) entry which is preliminary data.</text>
</comment>
<accession>X1R825</accession>
<proteinExistence type="predicted"/>
<dbReference type="InterPro" id="IPR007712">
    <property type="entry name" value="RelE/ParE_toxin"/>
</dbReference>
<organism evidence="2">
    <name type="scientific">marine sediment metagenome</name>
    <dbReference type="NCBI Taxonomy" id="412755"/>
    <lineage>
        <taxon>unclassified sequences</taxon>
        <taxon>metagenomes</taxon>
        <taxon>ecological metagenomes</taxon>
    </lineage>
</organism>
<dbReference type="SUPFAM" id="SSF143011">
    <property type="entry name" value="RelE-like"/>
    <property type="match status" value="1"/>
</dbReference>
<reference evidence="2" key="1">
    <citation type="journal article" date="2014" name="Front. Microbiol.">
        <title>High frequency of phylogenetically diverse reductive dehalogenase-homologous genes in deep subseafloor sedimentary metagenomes.</title>
        <authorList>
            <person name="Kawai M."/>
            <person name="Futagami T."/>
            <person name="Toyoda A."/>
            <person name="Takaki Y."/>
            <person name="Nishi S."/>
            <person name="Hori S."/>
            <person name="Arai W."/>
            <person name="Tsubouchi T."/>
            <person name="Morono Y."/>
            <person name="Uchiyama I."/>
            <person name="Ito T."/>
            <person name="Fujiyama A."/>
            <person name="Inagaki F."/>
            <person name="Takami H."/>
        </authorList>
    </citation>
    <scope>NUCLEOTIDE SEQUENCE</scope>
    <source>
        <strain evidence="2">Expedition CK06-06</strain>
    </source>
</reference>